<evidence type="ECO:0000313" key="1">
    <source>
        <dbReference type="EMBL" id="ODS04584.1"/>
    </source>
</evidence>
<comment type="caution">
    <text evidence="1">The sequence shown here is derived from an EMBL/GenBank/DDBJ whole genome shotgun (WGS) entry which is preliminary data.</text>
</comment>
<sequence>MLITDNLRLDIIQTLDDASSYASQADISRYLVRGLTAVDIGLIETASSLLRSEPYLQEHDLIDHGISRKHIKKILGGIEHFKSLLGLEEYCFSDYLKDHNLDLNSDITIPYFIYQTFSADIRKDCVSTDNPPQLISTLNIEIEPGFKLSTIPILGGLATQIPATDKEMMIVTVGLLLNDYHFVNYDEATSILTLKPKCRDQTVDIEVRCFSSQFKAKTNSGVCVVDDSLAIKNHKLKEKIMSLKQLFERVHNQ</sequence>
<accession>A0A1E3WFK4</accession>
<dbReference type="RefSeq" id="WP_069447767.1">
    <property type="nucleotide sequence ID" value="NZ_MDCJ01000007.1"/>
</dbReference>
<evidence type="ECO:0000313" key="2">
    <source>
        <dbReference type="Proteomes" id="UP000095131"/>
    </source>
</evidence>
<dbReference type="AlphaFoldDB" id="A0A1E3WFK4"/>
<dbReference type="EMBL" id="MDCJ01000007">
    <property type="protein sequence ID" value="ODS04584.1"/>
    <property type="molecule type" value="Genomic_DNA"/>
</dbReference>
<proteinExistence type="predicted"/>
<gene>
    <name evidence="1" type="ORF">VSF3289_03723</name>
</gene>
<organism evidence="1 2">
    <name type="scientific">Vibrio scophthalmi</name>
    <dbReference type="NCBI Taxonomy" id="45658"/>
    <lineage>
        <taxon>Bacteria</taxon>
        <taxon>Pseudomonadati</taxon>
        <taxon>Pseudomonadota</taxon>
        <taxon>Gammaproteobacteria</taxon>
        <taxon>Vibrionales</taxon>
        <taxon>Vibrionaceae</taxon>
        <taxon>Vibrio</taxon>
    </lineage>
</organism>
<name>A0A1E3WFK4_9VIBR</name>
<dbReference type="Proteomes" id="UP000095131">
    <property type="component" value="Unassembled WGS sequence"/>
</dbReference>
<protein>
    <submittedName>
        <fullName evidence="1">Uncharacterized protein</fullName>
    </submittedName>
</protein>
<reference evidence="1 2" key="1">
    <citation type="submission" date="2016-08" db="EMBL/GenBank/DDBJ databases">
        <title>Genome sequencing of Vibrio scophthalmi strain FP3289, an isolated from Paralichthys olivaceus.</title>
        <authorList>
            <person name="Han H.-J."/>
        </authorList>
    </citation>
    <scope>NUCLEOTIDE SEQUENCE [LARGE SCALE GENOMIC DNA]</scope>
    <source>
        <strain evidence="1 2">FP3289</strain>
    </source>
</reference>
<dbReference type="OrthoDB" id="5885716at2"/>